<dbReference type="Proteomes" id="UP000287996">
    <property type="component" value="Unassembled WGS sequence"/>
</dbReference>
<dbReference type="RefSeq" id="WP_126841272.1">
    <property type="nucleotide sequence ID" value="NZ_PIQH01000003.1"/>
</dbReference>
<evidence type="ECO:0000256" key="2">
    <source>
        <dbReference type="SAM" id="Phobius"/>
    </source>
</evidence>
<comment type="caution">
    <text evidence="3">The sequence shown here is derived from an EMBL/GenBank/DDBJ whole genome shotgun (WGS) entry which is preliminary data.</text>
</comment>
<keyword evidence="4" id="KW-1185">Reference proteome</keyword>
<feature type="transmembrane region" description="Helical" evidence="2">
    <location>
        <begin position="146"/>
        <end position="166"/>
    </location>
</feature>
<evidence type="ECO:0000313" key="4">
    <source>
        <dbReference type="Proteomes" id="UP000287996"/>
    </source>
</evidence>
<dbReference type="AlphaFoldDB" id="A0A432ZS54"/>
<organism evidence="3 4">
    <name type="scientific">Idiomarina tyrosinivorans</name>
    <dbReference type="NCBI Taxonomy" id="1445662"/>
    <lineage>
        <taxon>Bacteria</taxon>
        <taxon>Pseudomonadati</taxon>
        <taxon>Pseudomonadota</taxon>
        <taxon>Gammaproteobacteria</taxon>
        <taxon>Alteromonadales</taxon>
        <taxon>Idiomarinaceae</taxon>
        <taxon>Idiomarina</taxon>
    </lineage>
</organism>
<evidence type="ECO:0000313" key="3">
    <source>
        <dbReference type="EMBL" id="RUO80740.1"/>
    </source>
</evidence>
<proteinExistence type="predicted"/>
<dbReference type="Gene3D" id="1.10.287.1490">
    <property type="match status" value="1"/>
</dbReference>
<dbReference type="OrthoDB" id="5293851at2"/>
<name>A0A432ZS54_9GAMM</name>
<keyword evidence="2" id="KW-0472">Membrane</keyword>
<sequence>MITIWFTHRSTQLGLLLGALLLCVLAWLGPVDIQASDYATDGILKAGGFFALLRFLNATISVLQELSINFPVTLAIGQVLDPVNDLVEFASEAMKYATISFILQRLIIEIVSTTFFNLLLTVATALWGFSLFSLSVAKQQLLGKVLLSLIFVRFSIVVLMLSVTLFNHTFTEPLAQQAVSEVENVSAKFSQQRERLTDIPPELQQRIETDLEKLTEQRQQAMQTLAQTRGKIAELRYQMTQLSQQINERKAQQSVIERFTDDTPYADLAKQRDDLQQQLNVLQQQRDNQTEQLDAIEERYKAAENQLYAPADSRWLKYSSNPKAAWDDISDSTTKLVDNVLTALTIFLFQLVLLPLLFLYLIIKAFRRVWLNR</sequence>
<reference evidence="3 4" key="1">
    <citation type="journal article" date="2011" name="Front. Microbiol.">
        <title>Genomic signatures of strain selection and enhancement in Bacillus atrophaeus var. globigii, a historical biowarfare simulant.</title>
        <authorList>
            <person name="Gibbons H.S."/>
            <person name="Broomall S.M."/>
            <person name="McNew L.A."/>
            <person name="Daligault H."/>
            <person name="Chapman C."/>
            <person name="Bruce D."/>
            <person name="Karavis M."/>
            <person name="Krepps M."/>
            <person name="McGregor P.A."/>
            <person name="Hong C."/>
            <person name="Park K.H."/>
            <person name="Akmal A."/>
            <person name="Feldman A."/>
            <person name="Lin J.S."/>
            <person name="Chang W.E."/>
            <person name="Higgs B.W."/>
            <person name="Demirev P."/>
            <person name="Lindquist J."/>
            <person name="Liem A."/>
            <person name="Fochler E."/>
            <person name="Read T.D."/>
            <person name="Tapia R."/>
            <person name="Johnson S."/>
            <person name="Bishop-Lilly K.A."/>
            <person name="Detter C."/>
            <person name="Han C."/>
            <person name="Sozhamannan S."/>
            <person name="Rosenzweig C.N."/>
            <person name="Skowronski E.W."/>
        </authorList>
    </citation>
    <scope>NUCLEOTIDE SEQUENCE [LARGE SCALE GENOMIC DNA]</scope>
    <source>
        <strain evidence="3 4">CC-PW-9</strain>
    </source>
</reference>
<evidence type="ECO:0000256" key="1">
    <source>
        <dbReference type="SAM" id="Coils"/>
    </source>
</evidence>
<feature type="transmembrane region" description="Helical" evidence="2">
    <location>
        <begin position="115"/>
        <end position="134"/>
    </location>
</feature>
<keyword evidence="2" id="KW-0812">Transmembrane</keyword>
<gene>
    <name evidence="3" type="ORF">CWI84_03915</name>
</gene>
<feature type="coiled-coil region" evidence="1">
    <location>
        <begin position="204"/>
        <end position="306"/>
    </location>
</feature>
<dbReference type="EMBL" id="PIQH01000003">
    <property type="protein sequence ID" value="RUO80740.1"/>
    <property type="molecule type" value="Genomic_DNA"/>
</dbReference>
<accession>A0A432ZS54</accession>
<protein>
    <submittedName>
        <fullName evidence="3">Uncharacterized protein</fullName>
    </submittedName>
</protein>
<feature type="transmembrane region" description="Helical" evidence="2">
    <location>
        <begin position="340"/>
        <end position="363"/>
    </location>
</feature>
<keyword evidence="1" id="KW-0175">Coiled coil</keyword>
<keyword evidence="2" id="KW-1133">Transmembrane helix</keyword>